<protein>
    <submittedName>
        <fullName evidence="1">Uncharacterized protein</fullName>
    </submittedName>
</protein>
<organism evidence="1 2">
    <name type="scientific">Caerostris extrusa</name>
    <name type="common">Bark spider</name>
    <name type="synonym">Caerostris bankana</name>
    <dbReference type="NCBI Taxonomy" id="172846"/>
    <lineage>
        <taxon>Eukaryota</taxon>
        <taxon>Metazoa</taxon>
        <taxon>Ecdysozoa</taxon>
        <taxon>Arthropoda</taxon>
        <taxon>Chelicerata</taxon>
        <taxon>Arachnida</taxon>
        <taxon>Araneae</taxon>
        <taxon>Araneomorphae</taxon>
        <taxon>Entelegynae</taxon>
        <taxon>Araneoidea</taxon>
        <taxon>Araneidae</taxon>
        <taxon>Caerostris</taxon>
    </lineage>
</organism>
<accession>A0AAV4V0Y5</accession>
<comment type="caution">
    <text evidence="1">The sequence shown here is derived from an EMBL/GenBank/DDBJ whole genome shotgun (WGS) entry which is preliminary data.</text>
</comment>
<evidence type="ECO:0000313" key="2">
    <source>
        <dbReference type="Proteomes" id="UP001054945"/>
    </source>
</evidence>
<dbReference type="Proteomes" id="UP001054945">
    <property type="component" value="Unassembled WGS sequence"/>
</dbReference>
<proteinExistence type="predicted"/>
<dbReference type="AlphaFoldDB" id="A0AAV4V0Y5"/>
<sequence length="155" mass="18374">MPKTIKSIEEMGIYYILASTYLKQIDFYPTTQLPKTAARGGLNPKTYSLRYPISFLKMLAQQNRLRRFRILPAVFSYPLPSKQRKNNPDFAYESSFPIYSPKPVHYRRPYIFQPQHSGPVVWQYKELFLWIRLRRKLRPMATFVTQAHGFALEHA</sequence>
<gene>
    <name evidence="1" type="ORF">CEXT_447761</name>
</gene>
<reference evidence="1 2" key="1">
    <citation type="submission" date="2021-06" db="EMBL/GenBank/DDBJ databases">
        <title>Caerostris extrusa draft genome.</title>
        <authorList>
            <person name="Kono N."/>
            <person name="Arakawa K."/>
        </authorList>
    </citation>
    <scope>NUCLEOTIDE SEQUENCE [LARGE SCALE GENOMIC DNA]</scope>
</reference>
<keyword evidence="2" id="KW-1185">Reference proteome</keyword>
<dbReference type="EMBL" id="BPLR01013797">
    <property type="protein sequence ID" value="GIY63891.1"/>
    <property type="molecule type" value="Genomic_DNA"/>
</dbReference>
<evidence type="ECO:0000313" key="1">
    <source>
        <dbReference type="EMBL" id="GIY63891.1"/>
    </source>
</evidence>
<name>A0AAV4V0Y5_CAEEX</name>